<evidence type="ECO:0000313" key="2">
    <source>
        <dbReference type="Proteomes" id="UP000078046"/>
    </source>
</evidence>
<keyword evidence="2" id="KW-1185">Reference proteome</keyword>
<reference evidence="1 2" key="1">
    <citation type="submission" date="2016-04" db="EMBL/GenBank/DDBJ databases">
        <title>The genome of Intoshia linei affirms orthonectids as highly simplified spiralians.</title>
        <authorList>
            <person name="Mikhailov K.V."/>
            <person name="Slusarev G.S."/>
            <person name="Nikitin M.A."/>
            <person name="Logacheva M.D."/>
            <person name="Penin A."/>
            <person name="Aleoshin V."/>
            <person name="Panchin Y.V."/>
        </authorList>
    </citation>
    <scope>NUCLEOTIDE SEQUENCE [LARGE SCALE GENOMIC DNA]</scope>
    <source>
        <strain evidence="1">Intl2013</strain>
        <tissue evidence="1">Whole animal</tissue>
    </source>
</reference>
<accession>A0A177AZ79</accession>
<proteinExistence type="predicted"/>
<gene>
    <name evidence="1" type="ORF">A3Q56_04996</name>
</gene>
<protein>
    <submittedName>
        <fullName evidence="1">Uncharacterized protein</fullName>
    </submittedName>
</protein>
<organism evidence="1 2">
    <name type="scientific">Intoshia linei</name>
    <dbReference type="NCBI Taxonomy" id="1819745"/>
    <lineage>
        <taxon>Eukaryota</taxon>
        <taxon>Metazoa</taxon>
        <taxon>Spiralia</taxon>
        <taxon>Lophotrochozoa</taxon>
        <taxon>Mesozoa</taxon>
        <taxon>Orthonectida</taxon>
        <taxon>Rhopaluridae</taxon>
        <taxon>Intoshia</taxon>
    </lineage>
</organism>
<comment type="caution">
    <text evidence="1">The sequence shown here is derived from an EMBL/GenBank/DDBJ whole genome shotgun (WGS) entry which is preliminary data.</text>
</comment>
<dbReference type="EMBL" id="LWCA01000701">
    <property type="protein sequence ID" value="OAF67286.1"/>
    <property type="molecule type" value="Genomic_DNA"/>
</dbReference>
<sequence length="204" mass="23742">MQNQIPKSRNAMQIPAKSMISIVNLVQWVCGQLKRLPFNSHCNKIDKSVTYVTLQNDKNDNSQNKEQSNKVATTYNPLHRGKIDVRLSKNNNDTDYHFNVKSQNMALNVKVHNCYLISNFTNTKIRSESYTMNISYPNVYYGNNSINTKINVNYLQCIYDLFLPPICTGNYLLDEYMNRNETVYLDNDNYTIKPHMLIDKILPI</sequence>
<evidence type="ECO:0000313" key="1">
    <source>
        <dbReference type="EMBL" id="OAF67286.1"/>
    </source>
</evidence>
<dbReference type="AlphaFoldDB" id="A0A177AZ79"/>
<name>A0A177AZ79_9BILA</name>
<dbReference type="Proteomes" id="UP000078046">
    <property type="component" value="Unassembled WGS sequence"/>
</dbReference>